<dbReference type="AlphaFoldDB" id="A0A078A5D2"/>
<keyword evidence="2" id="KW-1185">Reference proteome</keyword>
<accession>A0A078A5D2</accession>
<evidence type="ECO:0000313" key="1">
    <source>
        <dbReference type="EMBL" id="CDW76795.1"/>
    </source>
</evidence>
<organism evidence="1 2">
    <name type="scientific">Stylonychia lemnae</name>
    <name type="common">Ciliate</name>
    <dbReference type="NCBI Taxonomy" id="5949"/>
    <lineage>
        <taxon>Eukaryota</taxon>
        <taxon>Sar</taxon>
        <taxon>Alveolata</taxon>
        <taxon>Ciliophora</taxon>
        <taxon>Intramacronucleata</taxon>
        <taxon>Spirotrichea</taxon>
        <taxon>Stichotrichia</taxon>
        <taxon>Sporadotrichida</taxon>
        <taxon>Oxytrichidae</taxon>
        <taxon>Stylonychinae</taxon>
        <taxon>Stylonychia</taxon>
    </lineage>
</organism>
<dbReference type="Proteomes" id="UP000039865">
    <property type="component" value="Unassembled WGS sequence"/>
</dbReference>
<dbReference type="EMBL" id="CCKQ01005547">
    <property type="protein sequence ID" value="CDW76795.1"/>
    <property type="molecule type" value="Genomic_DNA"/>
</dbReference>
<evidence type="ECO:0000313" key="2">
    <source>
        <dbReference type="Proteomes" id="UP000039865"/>
    </source>
</evidence>
<sequence>MQSSLVDRKLSILYDKYKDREYVKNAQKEVEDIRRTANYTGAAITTGALVLNEAVRLTKRSPLFKLKVQNLAFWVVAPTLGARYFYENHIHERVDNLWRIHVNRERQGLGGTYKESGLYDDKMIDHTARIYQGAQISMRQLVTGEILKPYLNNQFQRFNKGIEAYPDFLDDMDDIAMVEYDNFERLKPYAAKEGTTVGSTPILPIEDTDTKPFFYDIQGESLYTNPPDTNSPTIDHGIDEDDIWSFQRSVYNQIVIKNPYTKNIFDASTKSHAPYWGNKLQTPAFYKDDKFEKFLYQWNIRLGLEQIKMKHAATFVKGDKQQQKNFKNEIMAYLEQSQNKLIEYDLKDVVVTDHIQKPKRYHTNNSNEDQQFYNYQKSLESYLETPSQISAPPKEKYPRGSALQVILDPFAGQKRLPNGALFYEVQESELLPVIHNDDKLRAEWEKLKEFNSAPLEFSEEESDELQYILLQDLEKTSPNTLDEFNEILDQQFSVFKDGETYNFVKDMKNAFEKDIEKPLAEKIFDTIPAHYFWDIKTPRHKPVSMIKNPYNPFRQYPFESFFDHRSYEEYMDRREKKENLRDGLSLYRRY</sequence>
<reference evidence="1 2" key="1">
    <citation type="submission" date="2014-06" db="EMBL/GenBank/DDBJ databases">
        <authorList>
            <person name="Swart Estienne"/>
        </authorList>
    </citation>
    <scope>NUCLEOTIDE SEQUENCE [LARGE SCALE GENOMIC DNA]</scope>
    <source>
        <strain evidence="1 2">130c</strain>
    </source>
</reference>
<name>A0A078A5D2_STYLE</name>
<protein>
    <submittedName>
        <fullName evidence="1">Uncharacterized protein</fullName>
    </submittedName>
</protein>
<dbReference type="InParanoid" id="A0A078A5D2"/>
<gene>
    <name evidence="1" type="primary">Contig14689.g15646</name>
    <name evidence="1" type="ORF">STYLEM_5758</name>
</gene>
<dbReference type="OrthoDB" id="10587920at2759"/>
<proteinExistence type="predicted"/>